<keyword evidence="6" id="KW-1185">Reference proteome</keyword>
<evidence type="ECO:0000256" key="2">
    <source>
        <dbReference type="PROSITE-ProRule" id="PRU00176"/>
    </source>
</evidence>
<dbReference type="CDD" id="cd00590">
    <property type="entry name" value="RRM_SF"/>
    <property type="match status" value="1"/>
</dbReference>
<keyword evidence="1 2" id="KW-0694">RNA-binding</keyword>
<proteinExistence type="predicted"/>
<accession>A0A9P6MRM3</accession>
<feature type="compositionally biased region" description="Polar residues" evidence="3">
    <location>
        <begin position="186"/>
        <end position="198"/>
    </location>
</feature>
<evidence type="ECO:0000313" key="5">
    <source>
        <dbReference type="EMBL" id="KAG0010860.1"/>
    </source>
</evidence>
<reference evidence="5" key="1">
    <citation type="journal article" date="2020" name="Fungal Divers.">
        <title>Resolving the Mortierellaceae phylogeny through synthesis of multi-gene phylogenetics and phylogenomics.</title>
        <authorList>
            <person name="Vandepol N."/>
            <person name="Liber J."/>
            <person name="Desiro A."/>
            <person name="Na H."/>
            <person name="Kennedy M."/>
            <person name="Barry K."/>
            <person name="Grigoriev I.V."/>
            <person name="Miller A.N."/>
            <person name="O'Donnell K."/>
            <person name="Stajich J.E."/>
            <person name="Bonito G."/>
        </authorList>
    </citation>
    <scope>NUCLEOTIDE SEQUENCE</scope>
    <source>
        <strain evidence="5">NRRL 2769</strain>
    </source>
</reference>
<dbReference type="Gene3D" id="3.30.70.330">
    <property type="match status" value="2"/>
</dbReference>
<dbReference type="PANTHER" id="PTHR23003">
    <property type="entry name" value="RNA RECOGNITION MOTIF RRM DOMAIN CONTAINING PROTEIN"/>
    <property type="match status" value="1"/>
</dbReference>
<dbReference type="GO" id="GO:0003729">
    <property type="term" value="F:mRNA binding"/>
    <property type="evidence" value="ECO:0007669"/>
    <property type="project" value="TreeGrafter"/>
</dbReference>
<dbReference type="InterPro" id="IPR050374">
    <property type="entry name" value="RRT5_SRSF_SR"/>
</dbReference>
<dbReference type="Pfam" id="PF00076">
    <property type="entry name" value="RRM_1"/>
    <property type="match status" value="1"/>
</dbReference>
<evidence type="ECO:0000256" key="1">
    <source>
        <dbReference type="ARBA" id="ARBA00022884"/>
    </source>
</evidence>
<dbReference type="InterPro" id="IPR000504">
    <property type="entry name" value="RRM_dom"/>
</dbReference>
<dbReference type="EMBL" id="JAAAID010001253">
    <property type="protein sequence ID" value="KAG0010860.1"/>
    <property type="molecule type" value="Genomic_DNA"/>
</dbReference>
<dbReference type="InterPro" id="IPR035979">
    <property type="entry name" value="RBD_domain_sf"/>
</dbReference>
<feature type="compositionally biased region" description="Low complexity" evidence="3">
    <location>
        <begin position="262"/>
        <end position="276"/>
    </location>
</feature>
<dbReference type="SMART" id="SM00360">
    <property type="entry name" value="RRM"/>
    <property type="match status" value="1"/>
</dbReference>
<evidence type="ECO:0000259" key="4">
    <source>
        <dbReference type="PROSITE" id="PS50102"/>
    </source>
</evidence>
<dbReference type="GO" id="GO:0005737">
    <property type="term" value="C:cytoplasm"/>
    <property type="evidence" value="ECO:0007669"/>
    <property type="project" value="TreeGrafter"/>
</dbReference>
<dbReference type="GO" id="GO:0005634">
    <property type="term" value="C:nucleus"/>
    <property type="evidence" value="ECO:0007669"/>
    <property type="project" value="TreeGrafter"/>
</dbReference>
<dbReference type="AlphaFoldDB" id="A0A9P6MRM3"/>
<dbReference type="InterPro" id="IPR012677">
    <property type="entry name" value="Nucleotide-bd_a/b_plait_sf"/>
</dbReference>
<feature type="domain" description="RRM" evidence="4">
    <location>
        <begin position="66"/>
        <end position="137"/>
    </location>
</feature>
<protein>
    <submittedName>
        <fullName evidence="5">Splicing factor</fullName>
    </submittedName>
</protein>
<sequence length="315" mass="34128">MAPPRGERKRHFAYVQFSSNEEAHAALALHGRDVGDRRGLSVQISDTTKRKPRGTGDPPLPLVSRHEIRITGLSNDVKKEDLQKLVKLIAEPIEVYIMRGPAVKGEPWANIKFKSESDADAVLSLNGTIFQSKELTVTRRVFSKSGLSQDNSEVQLTRRERRKQTAQAKALAEQESKGQAEGESVAVSTSQTDLSTLNQRDDEETNDKEDTSISVPPPSSGDAKKPPAPSLLMQPRSLQPRNLQRGSMKSRQFLPKRAFKPASISTAVTSATTTQTGEDGAQGSSGGTQNDGGAAPKSNADFRTLMLSGALKKNA</sequence>
<comment type="caution">
    <text evidence="5">The sequence shown here is derived from an EMBL/GenBank/DDBJ whole genome shotgun (WGS) entry which is preliminary data.</text>
</comment>
<feature type="region of interest" description="Disordered" evidence="3">
    <location>
        <begin position="38"/>
        <end position="60"/>
    </location>
</feature>
<dbReference type="SUPFAM" id="SSF54928">
    <property type="entry name" value="RNA-binding domain, RBD"/>
    <property type="match status" value="2"/>
</dbReference>
<evidence type="ECO:0000313" key="6">
    <source>
        <dbReference type="Proteomes" id="UP000703661"/>
    </source>
</evidence>
<feature type="region of interest" description="Disordered" evidence="3">
    <location>
        <begin position="147"/>
        <end position="315"/>
    </location>
</feature>
<name>A0A9P6MRM3_9FUNG</name>
<gene>
    <name evidence="5" type="primary">PRP24</name>
    <name evidence="5" type="ORF">BGZ80_001133</name>
</gene>
<feature type="compositionally biased region" description="Polar residues" evidence="3">
    <location>
        <begin position="236"/>
        <end position="250"/>
    </location>
</feature>
<evidence type="ECO:0000256" key="3">
    <source>
        <dbReference type="SAM" id="MobiDB-lite"/>
    </source>
</evidence>
<dbReference type="Proteomes" id="UP000703661">
    <property type="component" value="Unassembled WGS sequence"/>
</dbReference>
<organism evidence="5 6">
    <name type="scientific">Entomortierella chlamydospora</name>
    <dbReference type="NCBI Taxonomy" id="101097"/>
    <lineage>
        <taxon>Eukaryota</taxon>
        <taxon>Fungi</taxon>
        <taxon>Fungi incertae sedis</taxon>
        <taxon>Mucoromycota</taxon>
        <taxon>Mortierellomycotina</taxon>
        <taxon>Mortierellomycetes</taxon>
        <taxon>Mortierellales</taxon>
        <taxon>Mortierellaceae</taxon>
        <taxon>Entomortierella</taxon>
    </lineage>
</organism>
<dbReference type="PROSITE" id="PS50102">
    <property type="entry name" value="RRM"/>
    <property type="match status" value="1"/>
</dbReference>